<feature type="compositionally biased region" description="Polar residues" evidence="1">
    <location>
        <begin position="320"/>
        <end position="330"/>
    </location>
</feature>
<feature type="compositionally biased region" description="Basic and acidic residues" evidence="1">
    <location>
        <begin position="240"/>
        <end position="288"/>
    </location>
</feature>
<protein>
    <recommendedName>
        <fullName evidence="2">Small acidic protein-like domain-containing protein</fullName>
    </recommendedName>
</protein>
<gene>
    <name evidence="3" type="ORF">LSALG_LOCUS39957</name>
</gene>
<feature type="compositionally biased region" description="Basic and acidic residues" evidence="1">
    <location>
        <begin position="166"/>
        <end position="212"/>
    </location>
</feature>
<organism evidence="3 4">
    <name type="scientific">Lactuca saligna</name>
    <name type="common">Willowleaf lettuce</name>
    <dbReference type="NCBI Taxonomy" id="75948"/>
    <lineage>
        <taxon>Eukaryota</taxon>
        <taxon>Viridiplantae</taxon>
        <taxon>Streptophyta</taxon>
        <taxon>Embryophyta</taxon>
        <taxon>Tracheophyta</taxon>
        <taxon>Spermatophyta</taxon>
        <taxon>Magnoliopsida</taxon>
        <taxon>eudicotyledons</taxon>
        <taxon>Gunneridae</taxon>
        <taxon>Pentapetalae</taxon>
        <taxon>asterids</taxon>
        <taxon>campanulids</taxon>
        <taxon>Asterales</taxon>
        <taxon>Asteraceae</taxon>
        <taxon>Cichorioideae</taxon>
        <taxon>Cichorieae</taxon>
        <taxon>Lactucinae</taxon>
        <taxon>Lactuca</taxon>
    </lineage>
</organism>
<dbReference type="InterPro" id="IPR028124">
    <property type="entry name" value="SMAP_dom"/>
</dbReference>
<dbReference type="AlphaFoldDB" id="A0AA35ZYX5"/>
<feature type="region of interest" description="Disordered" evidence="1">
    <location>
        <begin position="76"/>
        <end position="333"/>
    </location>
</feature>
<name>A0AA35ZYX5_LACSI</name>
<evidence type="ECO:0000313" key="3">
    <source>
        <dbReference type="EMBL" id="CAI9301401.1"/>
    </source>
</evidence>
<evidence type="ECO:0000313" key="4">
    <source>
        <dbReference type="Proteomes" id="UP001177003"/>
    </source>
</evidence>
<dbReference type="EMBL" id="OX465085">
    <property type="protein sequence ID" value="CAI9301401.1"/>
    <property type="molecule type" value="Genomic_DNA"/>
</dbReference>
<sequence length="462" mass="52442">MVMVLFEGEIRVMMIVKKMGSELGLGVQSTPSVPPLTVEFSTTARLLFCFLHRCHSPLSDIVHQLANMDSDLHSPVDSGGAKAAFHKPSNDSSSRKYRRRSPVSGSSSSDVEPARDRSSTPTHSLQRKDDNRDYKRSRHSSSNSNRHSDRRSYNDRRHDDHKRRDKYADEDQKSFHKGSYSDKYSRDRSDGSGHRGRDRDKRDEKRDYDYPRTSKGGKSESLPTFEESRGHRSGHHNHHKDTSWRDSKELDDTKYGGRFEKGKSYNQEARELKDRHFKEPKELVDDKTVLAARKSKFSMDKDPEFSKDGNSGSKHVGVTNEVQSSSSKQGQELVGKATVEQEFVKDSDIDAAKIAAMKAAELVNRNLIGTGIMSTDQKKKLLWGSKKSTATEESGHKWDTSMFSDRERQEKFKKLMGVKVDPKPDAPDATLAEKQKELQMDLEKQYTAGLRRRDGRTVGLGL</sequence>
<feature type="compositionally biased region" description="Basic and acidic residues" evidence="1">
    <location>
        <begin position="297"/>
        <end position="307"/>
    </location>
</feature>
<proteinExistence type="predicted"/>
<dbReference type="PANTHER" id="PTHR22426:SF2">
    <property type="entry name" value="ARGININE_SERINE-RICH COILED-COIL PROTEIN 2"/>
    <property type="match status" value="1"/>
</dbReference>
<evidence type="ECO:0000256" key="1">
    <source>
        <dbReference type="SAM" id="MobiDB-lite"/>
    </source>
</evidence>
<keyword evidence="4" id="KW-1185">Reference proteome</keyword>
<dbReference type="PANTHER" id="PTHR22426">
    <property type="entry name" value="ARGININE_SERINE-RICH COILED-COIL PROTEIN 2"/>
    <property type="match status" value="1"/>
</dbReference>
<dbReference type="Proteomes" id="UP001177003">
    <property type="component" value="Chromosome 9"/>
</dbReference>
<dbReference type="Pfam" id="PF15477">
    <property type="entry name" value="SMAP"/>
    <property type="match status" value="1"/>
</dbReference>
<feature type="compositionally biased region" description="Basic and acidic residues" evidence="1">
    <location>
        <begin position="146"/>
        <end position="158"/>
    </location>
</feature>
<reference evidence="3" key="1">
    <citation type="submission" date="2023-04" db="EMBL/GenBank/DDBJ databases">
        <authorList>
            <person name="Vijverberg K."/>
            <person name="Xiong W."/>
            <person name="Schranz E."/>
        </authorList>
    </citation>
    <scope>NUCLEOTIDE SEQUENCE</scope>
</reference>
<feature type="domain" description="Small acidic protein-like" evidence="2">
    <location>
        <begin position="398"/>
        <end position="461"/>
    </location>
</feature>
<evidence type="ECO:0000259" key="2">
    <source>
        <dbReference type="Pfam" id="PF15477"/>
    </source>
</evidence>
<accession>A0AA35ZYX5</accession>